<evidence type="ECO:0000313" key="3">
    <source>
        <dbReference type="Proteomes" id="UP000784294"/>
    </source>
</evidence>
<gene>
    <name evidence="2" type="ORF">PXEA_LOCUS22624</name>
</gene>
<proteinExistence type="predicted"/>
<sequence>MPQACGHHFRECSGQTSHVSSILASTSLKTVVTPNEPKSATNKVSQTGIPGRHGSNRGTRTSDSSYGLCLVHLLLASLLLSQMSYTVAQLTAERDLEPEKRREKIQLRNDLFYRGYGKWGTGIMDSSYSLSTLAWALCFP</sequence>
<dbReference type="Proteomes" id="UP000784294">
    <property type="component" value="Unassembled WGS sequence"/>
</dbReference>
<dbReference type="EMBL" id="CAAALY010101040">
    <property type="protein sequence ID" value="VEL29184.1"/>
    <property type="molecule type" value="Genomic_DNA"/>
</dbReference>
<comment type="caution">
    <text evidence="2">The sequence shown here is derived from an EMBL/GenBank/DDBJ whole genome shotgun (WGS) entry which is preliminary data.</text>
</comment>
<keyword evidence="3" id="KW-1185">Reference proteome</keyword>
<feature type="region of interest" description="Disordered" evidence="1">
    <location>
        <begin position="30"/>
        <end position="62"/>
    </location>
</feature>
<evidence type="ECO:0000256" key="1">
    <source>
        <dbReference type="SAM" id="MobiDB-lite"/>
    </source>
</evidence>
<reference evidence="2" key="1">
    <citation type="submission" date="2018-11" db="EMBL/GenBank/DDBJ databases">
        <authorList>
            <consortium name="Pathogen Informatics"/>
        </authorList>
    </citation>
    <scope>NUCLEOTIDE SEQUENCE</scope>
</reference>
<dbReference type="AlphaFoldDB" id="A0A448X693"/>
<evidence type="ECO:0000313" key="2">
    <source>
        <dbReference type="EMBL" id="VEL29184.1"/>
    </source>
</evidence>
<feature type="compositionally biased region" description="Polar residues" evidence="1">
    <location>
        <begin position="30"/>
        <end position="48"/>
    </location>
</feature>
<accession>A0A448X693</accession>
<protein>
    <submittedName>
        <fullName evidence="2">Uncharacterized protein</fullName>
    </submittedName>
</protein>
<organism evidence="2 3">
    <name type="scientific">Protopolystoma xenopodis</name>
    <dbReference type="NCBI Taxonomy" id="117903"/>
    <lineage>
        <taxon>Eukaryota</taxon>
        <taxon>Metazoa</taxon>
        <taxon>Spiralia</taxon>
        <taxon>Lophotrochozoa</taxon>
        <taxon>Platyhelminthes</taxon>
        <taxon>Monogenea</taxon>
        <taxon>Polyopisthocotylea</taxon>
        <taxon>Polystomatidea</taxon>
        <taxon>Polystomatidae</taxon>
        <taxon>Protopolystoma</taxon>
    </lineage>
</organism>
<name>A0A448X693_9PLAT</name>